<reference evidence="3 4" key="1">
    <citation type="submission" date="2018-12" db="EMBL/GenBank/DDBJ databases">
        <authorList>
            <person name="Yang Y."/>
        </authorList>
    </citation>
    <scope>NUCLEOTIDE SEQUENCE [LARGE SCALE GENOMIC DNA]</scope>
    <source>
        <strain evidence="3 4">GSF71</strain>
    </source>
</reference>
<dbReference type="SUPFAM" id="SSF48452">
    <property type="entry name" value="TPR-like"/>
    <property type="match status" value="1"/>
</dbReference>
<dbReference type="GO" id="GO:0008476">
    <property type="term" value="F:protein-tyrosine sulfotransferase activity"/>
    <property type="evidence" value="ECO:0007669"/>
    <property type="project" value="InterPro"/>
</dbReference>
<dbReference type="Pfam" id="PF13469">
    <property type="entry name" value="Sulfotransfer_3"/>
    <property type="match status" value="1"/>
</dbReference>
<dbReference type="Pfam" id="PF13181">
    <property type="entry name" value="TPR_8"/>
    <property type="match status" value="1"/>
</dbReference>
<feature type="region of interest" description="Disordered" evidence="2">
    <location>
        <begin position="1"/>
        <end position="29"/>
    </location>
</feature>
<proteinExistence type="predicted"/>
<comment type="caution">
    <text evidence="3">The sequence shown here is derived from an EMBL/GenBank/DDBJ whole genome shotgun (WGS) entry which is preliminary data.</text>
</comment>
<keyword evidence="4" id="KW-1185">Reference proteome</keyword>
<dbReference type="Gene3D" id="3.40.50.300">
    <property type="entry name" value="P-loop containing nucleotide triphosphate hydrolases"/>
    <property type="match status" value="1"/>
</dbReference>
<dbReference type="Proteomes" id="UP000280346">
    <property type="component" value="Unassembled WGS sequence"/>
</dbReference>
<feature type="region of interest" description="Disordered" evidence="2">
    <location>
        <begin position="45"/>
        <end position="72"/>
    </location>
</feature>
<gene>
    <name evidence="3" type="ORF">EJ913_26850</name>
</gene>
<dbReference type="InterPro" id="IPR019734">
    <property type="entry name" value="TPR_rpt"/>
</dbReference>
<dbReference type="AlphaFoldDB" id="A0A433J1I5"/>
<evidence type="ECO:0000256" key="2">
    <source>
        <dbReference type="SAM" id="MobiDB-lite"/>
    </source>
</evidence>
<organism evidence="3 4">
    <name type="scientific">Azospirillum doebereinerae</name>
    <dbReference type="NCBI Taxonomy" id="92933"/>
    <lineage>
        <taxon>Bacteria</taxon>
        <taxon>Pseudomonadati</taxon>
        <taxon>Pseudomonadota</taxon>
        <taxon>Alphaproteobacteria</taxon>
        <taxon>Rhodospirillales</taxon>
        <taxon>Azospirillaceae</taxon>
        <taxon>Azospirillum</taxon>
    </lineage>
</organism>
<dbReference type="InterPro" id="IPR026634">
    <property type="entry name" value="TPST-like"/>
</dbReference>
<evidence type="ECO:0000313" key="3">
    <source>
        <dbReference type="EMBL" id="RUQ64066.1"/>
    </source>
</evidence>
<dbReference type="InterPro" id="IPR011990">
    <property type="entry name" value="TPR-like_helical_dom_sf"/>
</dbReference>
<feature type="compositionally biased region" description="Basic and acidic residues" evidence="2">
    <location>
        <begin position="47"/>
        <end position="57"/>
    </location>
</feature>
<dbReference type="Gene3D" id="1.25.40.10">
    <property type="entry name" value="Tetratricopeptide repeat domain"/>
    <property type="match status" value="1"/>
</dbReference>
<evidence type="ECO:0000313" key="4">
    <source>
        <dbReference type="Proteomes" id="UP000280346"/>
    </source>
</evidence>
<dbReference type="SUPFAM" id="SSF52540">
    <property type="entry name" value="P-loop containing nucleoside triphosphate hydrolases"/>
    <property type="match status" value="1"/>
</dbReference>
<dbReference type="OrthoDB" id="9800698at2"/>
<dbReference type="InterPro" id="IPR027417">
    <property type="entry name" value="P-loop_NTPase"/>
</dbReference>
<name>A0A433J1I5_9PROT</name>
<dbReference type="SMART" id="SM00028">
    <property type="entry name" value="TPR"/>
    <property type="match status" value="6"/>
</dbReference>
<keyword evidence="1 3" id="KW-0808">Transferase</keyword>
<protein>
    <submittedName>
        <fullName evidence="3">Sulfotransferase family protein</fullName>
    </submittedName>
</protein>
<accession>A0A433J1I5</accession>
<evidence type="ECO:0000256" key="1">
    <source>
        <dbReference type="ARBA" id="ARBA00022679"/>
    </source>
</evidence>
<dbReference type="EMBL" id="RZIJ01000030">
    <property type="protein sequence ID" value="RUQ64066.1"/>
    <property type="molecule type" value="Genomic_DNA"/>
</dbReference>
<sequence length="663" mass="73146">MGWRENQLLLSCGKPSGRTGSRRPPLASGQSPLYLLARAYRTGGPQDRFRRIDDRTHLPSAPERPTMPPLPDDRCGCGSGLRAVRCCRPTAVEPPSAPALDRIEARTERAADAFDRGDAATARRLCLKILDEAPAHADALTILACLLQISGPAEAAIAVLQRIRHLRPDDLNTTLDLARQLLRAARLPEAQAQARNAVRLDPGNPTSHAVLAMALTEGHQPHAGEFHYRQALALAGADAVTLANLAWNLKLQGRIDEARALYRQAAALDPAIFLTWLGWAQTEEAGRGLDTASRLLARARRIDPGHPIGGFEAALLGRQGAPEAALAVLEAAVGLDPAGLLEKGRLLDRLGRHDEAFAAMVAAKALIRQQGQGYAEPEASDLIARLGGFFIAPRLRLLPRPESPAAGAQPIFVTGAPRSGTTLVEQILSAHPAVAGGDELPALAQLVHRLPRLLDSPLAYPEALSELWMGDQRDGLDRLRDEYLRRARKLVPFRPGNRLFTDKMPFNELHLGLIALMLPAAPVVHVLRHPLDVVLSMMSHNLTHGFQCAADLETAARHCARVFELVGHYRREMPLRYLPLRYEDLVQEFEPNVRRLLDFVGLRFDRRCLRFDKNRRYARTASYAQVTEALYSRSLYRHRNYMRHLEPVIPILEPVIDSLGYSV</sequence>
<dbReference type="PANTHER" id="PTHR12788">
    <property type="entry name" value="PROTEIN-TYROSINE SULFOTRANSFERASE 2"/>
    <property type="match status" value="1"/>
</dbReference>
<dbReference type="PANTHER" id="PTHR12788:SF10">
    <property type="entry name" value="PROTEIN-TYROSINE SULFOTRANSFERASE"/>
    <property type="match status" value="1"/>
</dbReference>